<comment type="caution">
    <text evidence="1">The sequence shown here is derived from an EMBL/GenBank/DDBJ whole genome shotgun (WGS) entry which is preliminary data.</text>
</comment>
<evidence type="ECO:0000313" key="2">
    <source>
        <dbReference type="Proteomes" id="UP000024635"/>
    </source>
</evidence>
<name>A0A016WJF3_9BILA</name>
<proteinExistence type="predicted"/>
<dbReference type="AlphaFoldDB" id="A0A016WJF3"/>
<keyword evidence="2" id="KW-1185">Reference proteome</keyword>
<dbReference type="Proteomes" id="UP000024635">
    <property type="component" value="Unassembled WGS sequence"/>
</dbReference>
<protein>
    <submittedName>
        <fullName evidence="1">Uncharacterized protein</fullName>
    </submittedName>
</protein>
<gene>
    <name evidence="1" type="primary">Acey_s0635.g916</name>
    <name evidence="1" type="ORF">Y032_0635g916</name>
</gene>
<dbReference type="EMBL" id="JARK01000235">
    <property type="protein sequence ID" value="EYC39949.1"/>
    <property type="molecule type" value="Genomic_DNA"/>
</dbReference>
<accession>A0A016WJF3</accession>
<sequence>MTSSNNRLITTLQPIPDQSLELARSSAKRAISLETAFSTSNDEWYFTAGSSRAAPLKNEEVEDNSETCDA</sequence>
<reference evidence="2" key="1">
    <citation type="journal article" date="2015" name="Nat. Genet.">
        <title>The genome and transcriptome of the zoonotic hookworm Ancylostoma ceylanicum identify infection-specific gene families.</title>
        <authorList>
            <person name="Schwarz E.M."/>
            <person name="Hu Y."/>
            <person name="Antoshechkin I."/>
            <person name="Miller M.M."/>
            <person name="Sternberg P.W."/>
            <person name="Aroian R.V."/>
        </authorList>
    </citation>
    <scope>NUCLEOTIDE SEQUENCE</scope>
    <source>
        <strain evidence="2">HY135</strain>
    </source>
</reference>
<organism evidence="1 2">
    <name type="scientific">Ancylostoma ceylanicum</name>
    <dbReference type="NCBI Taxonomy" id="53326"/>
    <lineage>
        <taxon>Eukaryota</taxon>
        <taxon>Metazoa</taxon>
        <taxon>Ecdysozoa</taxon>
        <taxon>Nematoda</taxon>
        <taxon>Chromadorea</taxon>
        <taxon>Rhabditida</taxon>
        <taxon>Rhabditina</taxon>
        <taxon>Rhabditomorpha</taxon>
        <taxon>Strongyloidea</taxon>
        <taxon>Ancylostomatidae</taxon>
        <taxon>Ancylostomatinae</taxon>
        <taxon>Ancylostoma</taxon>
    </lineage>
</organism>
<evidence type="ECO:0000313" key="1">
    <source>
        <dbReference type="EMBL" id="EYC39949.1"/>
    </source>
</evidence>